<dbReference type="Gene3D" id="2.40.50.140">
    <property type="entry name" value="Nucleic acid-binding proteins"/>
    <property type="match status" value="1"/>
</dbReference>
<keyword evidence="2 6" id="KW-0227">DNA damage</keyword>
<dbReference type="SUPFAM" id="SSF46929">
    <property type="entry name" value="DNA helicase RuvA subunit, C-terminal domain"/>
    <property type="match status" value="1"/>
</dbReference>
<comment type="subunit">
    <text evidence="6">Homotetramer. Forms an RuvA(8)-RuvB(12)-Holliday junction (HJ) complex. HJ DNA is sandwiched between 2 RuvA tetramers; dsDNA enters through RuvA and exits via RuvB. An RuvB hexamer assembles on each DNA strand where it exits the tetramer. Each RuvB hexamer is contacted by two RuvA subunits (via domain III) on 2 adjacent RuvB subunits; this complex drives branch migration. In the full resolvosome a probable DNA-RuvA(4)-RuvB(12)-RuvC(2) complex forms which resolves the HJ.</text>
</comment>
<protein>
    <recommendedName>
        <fullName evidence="6">Holliday junction branch migration complex subunit RuvA</fullName>
    </recommendedName>
</protein>
<dbReference type="HAMAP" id="MF_00031">
    <property type="entry name" value="DNA_HJ_migration_RuvA"/>
    <property type="match status" value="1"/>
</dbReference>
<comment type="caution">
    <text evidence="8">The sequence shown here is derived from an EMBL/GenBank/DDBJ whole genome shotgun (WGS) entry which is preliminary data.</text>
</comment>
<comment type="subcellular location">
    <subcellularLocation>
        <location evidence="6">Cytoplasm</location>
    </subcellularLocation>
</comment>
<evidence type="ECO:0000256" key="5">
    <source>
        <dbReference type="ARBA" id="ARBA00023204"/>
    </source>
</evidence>
<dbReference type="InterPro" id="IPR013849">
    <property type="entry name" value="DNA_helicase_Holl-junc_RuvA_I"/>
</dbReference>
<evidence type="ECO:0000313" key="8">
    <source>
        <dbReference type="EMBL" id="HIR39867.1"/>
    </source>
</evidence>
<proteinExistence type="inferred from homology"/>
<dbReference type="Pfam" id="PF01330">
    <property type="entry name" value="RuvA_N"/>
    <property type="match status" value="1"/>
</dbReference>
<dbReference type="InterPro" id="IPR000085">
    <property type="entry name" value="RuvA"/>
</dbReference>
<evidence type="ECO:0000313" key="9">
    <source>
        <dbReference type="Proteomes" id="UP000824179"/>
    </source>
</evidence>
<dbReference type="InterPro" id="IPR011114">
    <property type="entry name" value="RuvA_C"/>
</dbReference>
<dbReference type="Gene3D" id="1.10.150.20">
    <property type="entry name" value="5' to 3' exonuclease, C-terminal subdomain"/>
    <property type="match status" value="1"/>
</dbReference>
<dbReference type="EMBL" id="DVHB01000097">
    <property type="protein sequence ID" value="HIR39867.1"/>
    <property type="molecule type" value="Genomic_DNA"/>
</dbReference>
<keyword evidence="4 6" id="KW-0233">DNA recombination</keyword>
<dbReference type="AlphaFoldDB" id="A0A9D1AGP8"/>
<dbReference type="Proteomes" id="UP000824179">
    <property type="component" value="Unassembled WGS sequence"/>
</dbReference>
<sequence>MIGYLKGKILNLSADTALIETGGVGYEVLCSASALSALEGKTEGEVYTYLQVREDGISLFGFSSPAEKNMFLKLVSVSGVGPKMGIAVLSGMDINSLAVAIASSDVKKLSTVKGLGKKTAERIILELREKVAESAAQTTAKGGAPAFPAADDGDEDAIVALMSLGFTRAESAKAIDRAKASGASTIEDIIREAIKGM</sequence>
<comment type="similarity">
    <text evidence="6">Belongs to the RuvA family.</text>
</comment>
<dbReference type="Pfam" id="PF14520">
    <property type="entry name" value="HHH_5"/>
    <property type="match status" value="1"/>
</dbReference>
<dbReference type="GO" id="GO:0005737">
    <property type="term" value="C:cytoplasm"/>
    <property type="evidence" value="ECO:0007669"/>
    <property type="project" value="UniProtKB-SubCell"/>
</dbReference>
<dbReference type="PROSITE" id="PS50030">
    <property type="entry name" value="UBA"/>
    <property type="match status" value="1"/>
</dbReference>
<dbReference type="InterPro" id="IPR036267">
    <property type="entry name" value="RuvA_C_sf"/>
</dbReference>
<dbReference type="GO" id="GO:0006310">
    <property type="term" value="P:DNA recombination"/>
    <property type="evidence" value="ECO:0007669"/>
    <property type="project" value="UniProtKB-UniRule"/>
</dbReference>
<dbReference type="GO" id="GO:0009379">
    <property type="term" value="C:Holliday junction helicase complex"/>
    <property type="evidence" value="ECO:0007669"/>
    <property type="project" value="InterPro"/>
</dbReference>
<evidence type="ECO:0000256" key="4">
    <source>
        <dbReference type="ARBA" id="ARBA00023172"/>
    </source>
</evidence>
<feature type="region of interest" description="Domain III" evidence="6">
    <location>
        <begin position="151"/>
        <end position="197"/>
    </location>
</feature>
<dbReference type="InterPro" id="IPR003583">
    <property type="entry name" value="Hlx-hairpin-Hlx_DNA-bd_motif"/>
</dbReference>
<dbReference type="GO" id="GO:0005524">
    <property type="term" value="F:ATP binding"/>
    <property type="evidence" value="ECO:0007669"/>
    <property type="project" value="InterPro"/>
</dbReference>
<feature type="domain" description="UBA" evidence="7">
    <location>
        <begin position="152"/>
        <end position="192"/>
    </location>
</feature>
<dbReference type="GO" id="GO:0009378">
    <property type="term" value="F:four-way junction helicase activity"/>
    <property type="evidence" value="ECO:0007669"/>
    <property type="project" value="InterPro"/>
</dbReference>
<dbReference type="SMART" id="SM00278">
    <property type="entry name" value="HhH1"/>
    <property type="match status" value="2"/>
</dbReference>
<dbReference type="NCBIfam" id="TIGR00084">
    <property type="entry name" value="ruvA"/>
    <property type="match status" value="1"/>
</dbReference>
<gene>
    <name evidence="6 8" type="primary">ruvA</name>
    <name evidence="8" type="ORF">IAB90_05745</name>
</gene>
<reference evidence="8" key="1">
    <citation type="submission" date="2020-10" db="EMBL/GenBank/DDBJ databases">
        <authorList>
            <person name="Gilroy R."/>
        </authorList>
    </citation>
    <scope>NUCLEOTIDE SEQUENCE</scope>
    <source>
        <strain evidence="8">ChiW25-3613</strain>
    </source>
</reference>
<dbReference type="SUPFAM" id="SSF47781">
    <property type="entry name" value="RuvA domain 2-like"/>
    <property type="match status" value="1"/>
</dbReference>
<dbReference type="Gene3D" id="1.10.8.10">
    <property type="entry name" value="DNA helicase RuvA subunit, C-terminal domain"/>
    <property type="match status" value="1"/>
</dbReference>
<dbReference type="InterPro" id="IPR012340">
    <property type="entry name" value="NA-bd_OB-fold"/>
</dbReference>
<evidence type="ECO:0000256" key="1">
    <source>
        <dbReference type="ARBA" id="ARBA00022490"/>
    </source>
</evidence>
<reference evidence="8" key="2">
    <citation type="journal article" date="2021" name="PeerJ">
        <title>Extensive microbial diversity within the chicken gut microbiome revealed by metagenomics and culture.</title>
        <authorList>
            <person name="Gilroy R."/>
            <person name="Ravi A."/>
            <person name="Getino M."/>
            <person name="Pursley I."/>
            <person name="Horton D.L."/>
            <person name="Alikhan N.F."/>
            <person name="Baker D."/>
            <person name="Gharbi K."/>
            <person name="Hall N."/>
            <person name="Watson M."/>
            <person name="Adriaenssens E.M."/>
            <person name="Foster-Nyarko E."/>
            <person name="Jarju S."/>
            <person name="Secka A."/>
            <person name="Antonio M."/>
            <person name="Oren A."/>
            <person name="Chaudhuri R.R."/>
            <person name="La Ragione R."/>
            <person name="Hildebrand F."/>
            <person name="Pallen M.J."/>
        </authorList>
    </citation>
    <scope>NUCLEOTIDE SEQUENCE</scope>
    <source>
        <strain evidence="8">ChiW25-3613</strain>
    </source>
</reference>
<dbReference type="InterPro" id="IPR015940">
    <property type="entry name" value="UBA"/>
</dbReference>
<evidence type="ECO:0000256" key="6">
    <source>
        <dbReference type="HAMAP-Rule" id="MF_00031"/>
    </source>
</evidence>
<evidence type="ECO:0000259" key="7">
    <source>
        <dbReference type="PROSITE" id="PS50030"/>
    </source>
</evidence>
<comment type="function">
    <text evidence="6">The RuvA-RuvB-RuvC complex processes Holliday junction (HJ) DNA during genetic recombination and DNA repair, while the RuvA-RuvB complex plays an important role in the rescue of blocked DNA replication forks via replication fork reversal (RFR). RuvA specifically binds to HJ cruciform DNA, conferring on it an open structure. The RuvB hexamer acts as an ATP-dependent pump, pulling dsDNA into and through the RuvAB complex. HJ branch migration allows RuvC to scan DNA until it finds its consensus sequence, where it cleaves and resolves the cruciform DNA.</text>
</comment>
<dbReference type="GO" id="GO:0048476">
    <property type="term" value="C:Holliday junction resolvase complex"/>
    <property type="evidence" value="ECO:0007669"/>
    <property type="project" value="UniProtKB-UniRule"/>
</dbReference>
<dbReference type="GO" id="GO:0000400">
    <property type="term" value="F:four-way junction DNA binding"/>
    <property type="evidence" value="ECO:0007669"/>
    <property type="project" value="UniProtKB-UniRule"/>
</dbReference>
<dbReference type="Pfam" id="PF07499">
    <property type="entry name" value="RuvA_C"/>
    <property type="match status" value="1"/>
</dbReference>
<keyword evidence="3 6" id="KW-0238">DNA-binding</keyword>
<dbReference type="GO" id="GO:0006281">
    <property type="term" value="P:DNA repair"/>
    <property type="evidence" value="ECO:0007669"/>
    <property type="project" value="UniProtKB-UniRule"/>
</dbReference>
<dbReference type="InterPro" id="IPR010994">
    <property type="entry name" value="RuvA_2-like"/>
</dbReference>
<evidence type="ECO:0000256" key="2">
    <source>
        <dbReference type="ARBA" id="ARBA00022763"/>
    </source>
</evidence>
<dbReference type="SUPFAM" id="SSF50249">
    <property type="entry name" value="Nucleic acid-binding proteins"/>
    <property type="match status" value="1"/>
</dbReference>
<evidence type="ECO:0000256" key="3">
    <source>
        <dbReference type="ARBA" id="ARBA00023125"/>
    </source>
</evidence>
<keyword evidence="5 6" id="KW-0234">DNA repair</keyword>
<organism evidence="8 9">
    <name type="scientific">Candidatus Coproplasma stercoripullorum</name>
    <dbReference type="NCBI Taxonomy" id="2840751"/>
    <lineage>
        <taxon>Bacteria</taxon>
        <taxon>Bacillati</taxon>
        <taxon>Bacillota</taxon>
        <taxon>Clostridia</taxon>
        <taxon>Eubacteriales</taxon>
        <taxon>Candidatus Coproplasma</taxon>
    </lineage>
</organism>
<comment type="domain">
    <text evidence="6">Has three domains with a flexible linker between the domains II and III and assumes an 'L' shape. Domain III is highly mobile and contacts RuvB.</text>
</comment>
<comment type="caution">
    <text evidence="6">Lacks conserved residue(s) required for the propagation of feature annotation.</text>
</comment>
<name>A0A9D1AGP8_9FIRM</name>
<accession>A0A9D1AGP8</accession>
<keyword evidence="1 6" id="KW-0963">Cytoplasm</keyword>
<dbReference type="CDD" id="cd14332">
    <property type="entry name" value="UBA_RuvA_C"/>
    <property type="match status" value="1"/>
</dbReference>